<protein>
    <submittedName>
        <fullName evidence="1">Uncharacterized protein</fullName>
    </submittedName>
</protein>
<reference evidence="1 2" key="1">
    <citation type="submission" date="2019-11" db="EMBL/GenBank/DDBJ databases">
        <authorList>
            <person name="Holert J."/>
        </authorList>
    </citation>
    <scope>NUCLEOTIDE SEQUENCE [LARGE SCALE GENOMIC DNA]</scope>
    <source>
        <strain evidence="1">SB11_3</strain>
    </source>
</reference>
<evidence type="ECO:0000313" key="2">
    <source>
        <dbReference type="Proteomes" id="UP000441399"/>
    </source>
</evidence>
<proteinExistence type="predicted"/>
<name>A0A5S9Q4V8_9GAMM</name>
<accession>A0A5S9Q4V8</accession>
<dbReference type="EMBL" id="CACSIO010000013">
    <property type="protein sequence ID" value="CAA0112182.1"/>
    <property type="molecule type" value="Genomic_DNA"/>
</dbReference>
<dbReference type="AlphaFoldDB" id="A0A5S9Q4V8"/>
<sequence length="43" mass="4914">MTRRSAHRASGRAYGSEIQLFRGYKHPQIPTILQLTSKYHKAG</sequence>
<organism evidence="1 2">
    <name type="scientific">BD1-7 clade bacterium</name>
    <dbReference type="NCBI Taxonomy" id="2029982"/>
    <lineage>
        <taxon>Bacteria</taxon>
        <taxon>Pseudomonadati</taxon>
        <taxon>Pseudomonadota</taxon>
        <taxon>Gammaproteobacteria</taxon>
        <taxon>Cellvibrionales</taxon>
        <taxon>Spongiibacteraceae</taxon>
        <taxon>BD1-7 clade</taxon>
    </lineage>
</organism>
<evidence type="ECO:0000313" key="1">
    <source>
        <dbReference type="EMBL" id="CAA0112182.1"/>
    </source>
</evidence>
<gene>
    <name evidence="1" type="ORF">OPDIPICF_04621</name>
</gene>
<dbReference type="Proteomes" id="UP000441399">
    <property type="component" value="Unassembled WGS sequence"/>
</dbReference>
<keyword evidence="2" id="KW-1185">Reference proteome</keyword>